<organism evidence="4 5">
    <name type="scientific">Lysinibacillus parviboronicapiens</name>
    <dbReference type="NCBI Taxonomy" id="436516"/>
    <lineage>
        <taxon>Bacteria</taxon>
        <taxon>Bacillati</taxon>
        <taxon>Bacillota</taxon>
        <taxon>Bacilli</taxon>
        <taxon>Bacillales</taxon>
        <taxon>Bacillaceae</taxon>
        <taxon>Lysinibacillus</taxon>
    </lineage>
</organism>
<dbReference type="Gene3D" id="3.20.20.10">
    <property type="entry name" value="Alanine racemase"/>
    <property type="match status" value="1"/>
</dbReference>
<evidence type="ECO:0000256" key="1">
    <source>
        <dbReference type="ARBA" id="ARBA00001933"/>
    </source>
</evidence>
<comment type="cofactor">
    <cofactor evidence="1">
        <name>pyridoxal 5'-phosphate</name>
        <dbReference type="ChEBI" id="CHEBI:597326"/>
    </cofactor>
</comment>
<dbReference type="PANTHER" id="PTHR43727">
    <property type="entry name" value="DIAMINOPIMELATE DECARBOXYLASE"/>
    <property type="match status" value="1"/>
</dbReference>
<dbReference type="InterPro" id="IPR022644">
    <property type="entry name" value="De-COase2_N"/>
</dbReference>
<dbReference type="InterPro" id="IPR000183">
    <property type="entry name" value="Orn/DAP/Arg_de-COase"/>
</dbReference>
<sequence length="408" mass="46492">MNKDIEKNLEPLYSQPPQQLFELIKNIPTPALIYDLNGMTDVIRRIKADISIVPNTKLNLAVKAIHTPEILKFYANWGIGCDVASVGEYKLAKCAGFKEITSTGPAFTLSDLEFFNTENVIVDLDSISQIELYGQKYPHTNIGLRIRIPLPEELESESTYGKDSRFGIEINNPNLNLVIEKYDLHITRLHVHTGQMTPESLLYKADYLLSIAEQYENIHTIDFGGGFFHLYVDRKETKEAFLKLREIVINWKEKNGREMEFRFEPGGALLAGCGYFATKIMAKEFHDFFNIDILTLDSSAWNLAPWHKPQVIPINSLYSNLQLVEYRLAGNTLYEGDIFGRDTNGNTMDFLLPKDIQVGETLMMCAFGAYTITNSRQFNKIPLPQEYLLKNGVLDKLGEVKNEKECIL</sequence>
<evidence type="ECO:0000313" key="5">
    <source>
        <dbReference type="Proteomes" id="UP001549363"/>
    </source>
</evidence>
<name>A0ABV2PFZ4_9BACI</name>
<feature type="domain" description="Orn/DAP/Arg decarboxylase 2 N-terminal" evidence="3">
    <location>
        <begin position="41"/>
        <end position="269"/>
    </location>
</feature>
<keyword evidence="2" id="KW-0663">Pyridoxal phosphate</keyword>
<dbReference type="PRINTS" id="PR01179">
    <property type="entry name" value="ODADCRBXLASE"/>
</dbReference>
<dbReference type="Pfam" id="PF02784">
    <property type="entry name" value="Orn_Arg_deC_N"/>
    <property type="match status" value="1"/>
</dbReference>
<evidence type="ECO:0000256" key="2">
    <source>
        <dbReference type="ARBA" id="ARBA00022898"/>
    </source>
</evidence>
<keyword evidence="4" id="KW-0456">Lyase</keyword>
<dbReference type="EMBL" id="JBEPSB010000003">
    <property type="protein sequence ID" value="MET4559862.1"/>
    <property type="molecule type" value="Genomic_DNA"/>
</dbReference>
<accession>A0ABV2PFZ4</accession>
<protein>
    <submittedName>
        <fullName evidence="4">Diaminopimelate decarboxylase</fullName>
        <ecNumber evidence="4">4.1.1.20</ecNumber>
    </submittedName>
</protein>
<reference evidence="4 5" key="1">
    <citation type="submission" date="2024-06" db="EMBL/GenBank/DDBJ databases">
        <title>Sorghum-associated microbial communities from plants grown in Nebraska, USA.</title>
        <authorList>
            <person name="Schachtman D."/>
        </authorList>
    </citation>
    <scope>NUCLEOTIDE SEQUENCE [LARGE SCALE GENOMIC DNA]</scope>
    <source>
        <strain evidence="4 5">736</strain>
    </source>
</reference>
<dbReference type="EC" id="4.1.1.20" evidence="4"/>
<dbReference type="RefSeq" id="WP_107948053.1">
    <property type="nucleotide sequence ID" value="NZ_CP073713.1"/>
</dbReference>
<dbReference type="GO" id="GO:0008836">
    <property type="term" value="F:diaminopimelate decarboxylase activity"/>
    <property type="evidence" value="ECO:0007669"/>
    <property type="project" value="UniProtKB-EC"/>
</dbReference>
<dbReference type="SUPFAM" id="SSF51419">
    <property type="entry name" value="PLP-binding barrel"/>
    <property type="match status" value="1"/>
</dbReference>
<keyword evidence="5" id="KW-1185">Reference proteome</keyword>
<gene>
    <name evidence="4" type="ORF">ABIA69_001005</name>
</gene>
<dbReference type="InterPro" id="IPR009006">
    <property type="entry name" value="Ala_racemase/Decarboxylase_C"/>
</dbReference>
<dbReference type="Proteomes" id="UP001549363">
    <property type="component" value="Unassembled WGS sequence"/>
</dbReference>
<evidence type="ECO:0000259" key="3">
    <source>
        <dbReference type="Pfam" id="PF02784"/>
    </source>
</evidence>
<proteinExistence type="predicted"/>
<evidence type="ECO:0000313" key="4">
    <source>
        <dbReference type="EMBL" id="MET4559862.1"/>
    </source>
</evidence>
<dbReference type="SUPFAM" id="SSF50621">
    <property type="entry name" value="Alanine racemase C-terminal domain-like"/>
    <property type="match status" value="1"/>
</dbReference>
<dbReference type="InterPro" id="IPR029066">
    <property type="entry name" value="PLP-binding_barrel"/>
</dbReference>
<comment type="caution">
    <text evidence="4">The sequence shown here is derived from an EMBL/GenBank/DDBJ whole genome shotgun (WGS) entry which is preliminary data.</text>
</comment>
<dbReference type="PANTHER" id="PTHR43727:SF2">
    <property type="entry name" value="GROUP IV DECARBOXYLASE"/>
    <property type="match status" value="1"/>
</dbReference>
<dbReference type="Gene3D" id="2.40.37.10">
    <property type="entry name" value="Lyase, Ornithine Decarboxylase, Chain A, domain 1"/>
    <property type="match status" value="1"/>
</dbReference>